<dbReference type="EMBL" id="CACVBS010000032">
    <property type="protein sequence ID" value="CAA7261145.1"/>
    <property type="molecule type" value="Genomic_DNA"/>
</dbReference>
<gene>
    <name evidence="3" type="ORF">AAE3_LOCUS3460</name>
</gene>
<comment type="caution">
    <text evidence="3">The sequence shown here is derived from an EMBL/GenBank/DDBJ whole genome shotgun (WGS) entry which is preliminary data.</text>
</comment>
<evidence type="ECO:0000313" key="4">
    <source>
        <dbReference type="Proteomes" id="UP000467700"/>
    </source>
</evidence>
<protein>
    <submittedName>
        <fullName evidence="3">Uncharacterized protein</fullName>
    </submittedName>
</protein>
<dbReference type="Proteomes" id="UP000467700">
    <property type="component" value="Unassembled WGS sequence"/>
</dbReference>
<proteinExistence type="predicted"/>
<organism evidence="3 4">
    <name type="scientific">Cyclocybe aegerita</name>
    <name type="common">Black poplar mushroom</name>
    <name type="synonym">Agrocybe aegerita</name>
    <dbReference type="NCBI Taxonomy" id="1973307"/>
    <lineage>
        <taxon>Eukaryota</taxon>
        <taxon>Fungi</taxon>
        <taxon>Dikarya</taxon>
        <taxon>Basidiomycota</taxon>
        <taxon>Agaricomycotina</taxon>
        <taxon>Agaricomycetes</taxon>
        <taxon>Agaricomycetidae</taxon>
        <taxon>Agaricales</taxon>
        <taxon>Agaricineae</taxon>
        <taxon>Bolbitiaceae</taxon>
        <taxon>Cyclocybe</taxon>
    </lineage>
</organism>
<feature type="compositionally biased region" description="Basic and acidic residues" evidence="1">
    <location>
        <begin position="85"/>
        <end position="100"/>
    </location>
</feature>
<keyword evidence="4" id="KW-1185">Reference proteome</keyword>
<dbReference type="OrthoDB" id="3198959at2759"/>
<evidence type="ECO:0000313" key="3">
    <source>
        <dbReference type="EMBL" id="CAA7261145.1"/>
    </source>
</evidence>
<name>A0A8S0VQU0_CYCAE</name>
<accession>A0A8S0VQU0</accession>
<sequence>MSPVPGEPHEAPKPQPIGNMPLIFLVTTCTLCGLFLIWRRADGLRRVVSHQLKSFTRSEGRIRLSVDDGPPANEFLSDDYDEDNEHLRDSADDPLSEHVRRATQAWRTPNVPLFDGGESADGDNGAAKTQPTPPAPS</sequence>
<keyword evidence="2" id="KW-0812">Transmembrane</keyword>
<evidence type="ECO:0000256" key="1">
    <source>
        <dbReference type="SAM" id="MobiDB-lite"/>
    </source>
</evidence>
<dbReference type="AlphaFoldDB" id="A0A8S0VQU0"/>
<keyword evidence="2" id="KW-1133">Transmembrane helix</keyword>
<feature type="region of interest" description="Disordered" evidence="1">
    <location>
        <begin position="64"/>
        <end position="137"/>
    </location>
</feature>
<evidence type="ECO:0000256" key="2">
    <source>
        <dbReference type="SAM" id="Phobius"/>
    </source>
</evidence>
<feature type="transmembrane region" description="Helical" evidence="2">
    <location>
        <begin position="20"/>
        <end position="38"/>
    </location>
</feature>
<keyword evidence="2" id="KW-0472">Membrane</keyword>
<reference evidence="3 4" key="1">
    <citation type="submission" date="2020-01" db="EMBL/GenBank/DDBJ databases">
        <authorList>
            <person name="Gupta K D."/>
        </authorList>
    </citation>
    <scope>NUCLEOTIDE SEQUENCE [LARGE SCALE GENOMIC DNA]</scope>
</reference>